<sequence length="304" mass="34236">MKESISNQKVLITGLSGFVGSNLKRYLEDDYQIEPLSIRFIPNQKFVFACNAIVHLAGKAHDLKKVSVPNEYYDANFELTKQLFDAFLISESSVFIFMSTVKAVADKVDGILTEDTIPMPKTHYGIAKQKAEEYILNKELPKEKRVYILRPCMVHGPGNKGNLNLLYKIVASGLPWPLGVFQNQRSFLSIENLCYVIKEFIGNQKIPSGIYNVADDESISTNQLIRILGKSLNQKTNIWNINSNLIKAIAKTGDILHLPLNSERLEKLTESYVVSNKKVINTLGKPLPIDAKIGLIKTFESFRN</sequence>
<dbReference type="SUPFAM" id="SSF51735">
    <property type="entry name" value="NAD(P)-binding Rossmann-fold domains"/>
    <property type="match status" value="1"/>
</dbReference>
<name>A0A7W7N8B5_9FLAO</name>
<keyword evidence="3" id="KW-1185">Reference proteome</keyword>
<dbReference type="Proteomes" id="UP000561681">
    <property type="component" value="Unassembled WGS sequence"/>
</dbReference>
<dbReference type="InterPro" id="IPR036291">
    <property type="entry name" value="NAD(P)-bd_dom_sf"/>
</dbReference>
<dbReference type="PANTHER" id="PTHR43245">
    <property type="entry name" value="BIFUNCTIONAL POLYMYXIN RESISTANCE PROTEIN ARNA"/>
    <property type="match status" value="1"/>
</dbReference>
<dbReference type="RefSeq" id="WP_184165481.1">
    <property type="nucleotide sequence ID" value="NZ_JACHLD010000006.1"/>
</dbReference>
<evidence type="ECO:0000313" key="3">
    <source>
        <dbReference type="Proteomes" id="UP000561681"/>
    </source>
</evidence>
<gene>
    <name evidence="2" type="ORF">HNP37_003748</name>
</gene>
<dbReference type="Gene3D" id="3.40.50.720">
    <property type="entry name" value="NAD(P)-binding Rossmann-like Domain"/>
    <property type="match status" value="1"/>
</dbReference>
<dbReference type="AlphaFoldDB" id="A0A7W7N8B5"/>
<evidence type="ECO:0000259" key="1">
    <source>
        <dbReference type="Pfam" id="PF01370"/>
    </source>
</evidence>
<dbReference type="InterPro" id="IPR001509">
    <property type="entry name" value="Epimerase_deHydtase"/>
</dbReference>
<comment type="caution">
    <text evidence="2">The sequence shown here is derived from an EMBL/GenBank/DDBJ whole genome shotgun (WGS) entry which is preliminary data.</text>
</comment>
<evidence type="ECO:0000313" key="2">
    <source>
        <dbReference type="EMBL" id="MBB4803673.1"/>
    </source>
</evidence>
<accession>A0A7W7N8B5</accession>
<proteinExistence type="predicted"/>
<protein>
    <submittedName>
        <fullName evidence="2">Nucleoside-diphosphate-sugar epimerase</fullName>
    </submittedName>
</protein>
<reference evidence="2 3" key="1">
    <citation type="submission" date="2020-08" db="EMBL/GenBank/DDBJ databases">
        <title>Functional genomics of gut bacteria from endangered species of beetles.</title>
        <authorList>
            <person name="Carlos-Shanley C."/>
        </authorList>
    </citation>
    <scope>NUCLEOTIDE SEQUENCE [LARGE SCALE GENOMIC DNA]</scope>
    <source>
        <strain evidence="2 3">S00142</strain>
    </source>
</reference>
<organism evidence="2 3">
    <name type="scientific">Flavobacterium nitrogenifigens</name>
    <dbReference type="NCBI Taxonomy" id="1617283"/>
    <lineage>
        <taxon>Bacteria</taxon>
        <taxon>Pseudomonadati</taxon>
        <taxon>Bacteroidota</taxon>
        <taxon>Flavobacteriia</taxon>
        <taxon>Flavobacteriales</taxon>
        <taxon>Flavobacteriaceae</taxon>
        <taxon>Flavobacterium</taxon>
    </lineage>
</organism>
<dbReference type="Pfam" id="PF01370">
    <property type="entry name" value="Epimerase"/>
    <property type="match status" value="1"/>
</dbReference>
<dbReference type="EMBL" id="JACHLD010000006">
    <property type="protein sequence ID" value="MBB4803673.1"/>
    <property type="molecule type" value="Genomic_DNA"/>
</dbReference>
<dbReference type="InterPro" id="IPR050177">
    <property type="entry name" value="Lipid_A_modif_metabolic_enz"/>
</dbReference>
<dbReference type="PANTHER" id="PTHR43245:SF58">
    <property type="entry name" value="BLL5923 PROTEIN"/>
    <property type="match status" value="1"/>
</dbReference>
<feature type="domain" description="NAD-dependent epimerase/dehydratase" evidence="1">
    <location>
        <begin position="49"/>
        <end position="214"/>
    </location>
</feature>